<sequence>TSESAHGKMKGSMANPPHVHSGQHSCFCGNLMVPSGGLPVPAPVAGLQCVQIPVLQDDPSGEGGLPLALSPQRSAFHPYFTVDLPVYVLQEVLPASGDSAGPETVQAPGSTINLQDLQ</sequence>
<organism evidence="2 3">
    <name type="scientific">Neotoma lepida</name>
    <name type="common">Desert woodrat</name>
    <dbReference type="NCBI Taxonomy" id="56216"/>
    <lineage>
        <taxon>Eukaryota</taxon>
        <taxon>Metazoa</taxon>
        <taxon>Chordata</taxon>
        <taxon>Craniata</taxon>
        <taxon>Vertebrata</taxon>
        <taxon>Euteleostomi</taxon>
        <taxon>Mammalia</taxon>
        <taxon>Eutheria</taxon>
        <taxon>Euarchontoglires</taxon>
        <taxon>Glires</taxon>
        <taxon>Rodentia</taxon>
        <taxon>Myomorpha</taxon>
        <taxon>Muroidea</taxon>
        <taxon>Cricetidae</taxon>
        <taxon>Neotominae</taxon>
        <taxon>Neotoma</taxon>
    </lineage>
</organism>
<protein>
    <submittedName>
        <fullName evidence="2">Uncharacterized protein</fullName>
    </submittedName>
</protein>
<accession>A0A1A6HQT5</accession>
<evidence type="ECO:0000313" key="2">
    <source>
        <dbReference type="EMBL" id="OBS80594.1"/>
    </source>
</evidence>
<dbReference type="EMBL" id="LZPO01017336">
    <property type="protein sequence ID" value="OBS80594.1"/>
    <property type="molecule type" value="Genomic_DNA"/>
</dbReference>
<dbReference type="OrthoDB" id="10451251at2759"/>
<name>A0A1A6HQT5_NEOLE</name>
<feature type="region of interest" description="Disordered" evidence="1">
    <location>
        <begin position="97"/>
        <end position="118"/>
    </location>
</feature>
<comment type="caution">
    <text evidence="2">The sequence shown here is derived from an EMBL/GenBank/DDBJ whole genome shotgun (WGS) entry which is preliminary data.</text>
</comment>
<evidence type="ECO:0000256" key="1">
    <source>
        <dbReference type="SAM" id="MobiDB-lite"/>
    </source>
</evidence>
<keyword evidence="3" id="KW-1185">Reference proteome</keyword>
<evidence type="ECO:0000313" key="3">
    <source>
        <dbReference type="Proteomes" id="UP000092124"/>
    </source>
</evidence>
<feature type="non-terminal residue" evidence="2">
    <location>
        <position position="1"/>
    </location>
</feature>
<reference evidence="2 3" key="1">
    <citation type="submission" date="2016-06" db="EMBL/GenBank/DDBJ databases">
        <title>The Draft Genome Sequence and Annotation of the Desert Woodrat Neotoma lepida.</title>
        <authorList>
            <person name="Campbell M."/>
            <person name="Oakeson K.F."/>
            <person name="Yandell M."/>
            <person name="Halpert J.R."/>
            <person name="Dearing D."/>
        </authorList>
    </citation>
    <scope>NUCLEOTIDE SEQUENCE [LARGE SCALE GENOMIC DNA]</scope>
    <source>
        <strain evidence="2">417</strain>
        <tissue evidence="2">Liver</tissue>
    </source>
</reference>
<dbReference type="AlphaFoldDB" id="A0A1A6HQT5"/>
<gene>
    <name evidence="2" type="ORF">A6R68_21207</name>
</gene>
<dbReference type="STRING" id="56216.A0A1A6HQT5"/>
<dbReference type="Proteomes" id="UP000092124">
    <property type="component" value="Unassembled WGS sequence"/>
</dbReference>
<proteinExistence type="predicted"/>
<feature type="compositionally biased region" description="Polar residues" evidence="1">
    <location>
        <begin position="107"/>
        <end position="118"/>
    </location>
</feature>